<dbReference type="InterPro" id="IPR001412">
    <property type="entry name" value="aa-tRNA-synth_I_CS"/>
</dbReference>
<dbReference type="HAMAP" id="MF_00123">
    <property type="entry name" value="Arg_tRNA_synth"/>
    <property type="match status" value="1"/>
</dbReference>
<dbReference type="GO" id="GO:0004814">
    <property type="term" value="F:arginine-tRNA ligase activity"/>
    <property type="evidence" value="ECO:0007669"/>
    <property type="project" value="UniProtKB-UniRule"/>
</dbReference>
<dbReference type="FunFam" id="3.40.50.620:FF:000062">
    <property type="entry name" value="Arginine--tRNA ligase"/>
    <property type="match status" value="1"/>
</dbReference>
<dbReference type="FunFam" id="3.30.1360.70:FF:000003">
    <property type="entry name" value="Arginine--tRNA ligase"/>
    <property type="match status" value="1"/>
</dbReference>
<dbReference type="GO" id="GO:0006420">
    <property type="term" value="P:arginyl-tRNA aminoacylation"/>
    <property type="evidence" value="ECO:0007669"/>
    <property type="project" value="UniProtKB-UniRule"/>
</dbReference>
<dbReference type="Proteomes" id="UP000253204">
    <property type="component" value="Unassembled WGS sequence"/>
</dbReference>
<comment type="subcellular location">
    <subcellularLocation>
        <location evidence="1 11">Cytoplasm</location>
    </subcellularLocation>
</comment>
<keyword evidence="16" id="KW-1185">Reference proteome</keyword>
<evidence type="ECO:0000256" key="1">
    <source>
        <dbReference type="ARBA" id="ARBA00004496"/>
    </source>
</evidence>
<proteinExistence type="inferred from homology"/>
<dbReference type="Gene3D" id="3.30.1360.70">
    <property type="entry name" value="Arginyl tRNA synthetase N-terminal domain"/>
    <property type="match status" value="1"/>
</dbReference>
<dbReference type="InterPro" id="IPR036695">
    <property type="entry name" value="Arg-tRNA-synth_N_sf"/>
</dbReference>
<keyword evidence="6 11" id="KW-0547">Nucleotide-binding</keyword>
<dbReference type="Gene3D" id="1.10.730.10">
    <property type="entry name" value="Isoleucyl-tRNA Synthetase, Domain 1"/>
    <property type="match status" value="1"/>
</dbReference>
<dbReference type="SUPFAM" id="SSF47323">
    <property type="entry name" value="Anticodon-binding domain of a subclass of class I aminoacyl-tRNA synthetases"/>
    <property type="match status" value="1"/>
</dbReference>
<dbReference type="InterPro" id="IPR001278">
    <property type="entry name" value="Arg-tRNA-ligase"/>
</dbReference>
<dbReference type="CDD" id="cd00671">
    <property type="entry name" value="ArgRS_core"/>
    <property type="match status" value="1"/>
</dbReference>
<evidence type="ECO:0000259" key="14">
    <source>
        <dbReference type="SMART" id="SM01016"/>
    </source>
</evidence>
<evidence type="ECO:0000256" key="5">
    <source>
        <dbReference type="ARBA" id="ARBA00022598"/>
    </source>
</evidence>
<evidence type="ECO:0000256" key="9">
    <source>
        <dbReference type="ARBA" id="ARBA00023146"/>
    </source>
</evidence>
<dbReference type="InterPro" id="IPR035684">
    <property type="entry name" value="ArgRS_core"/>
</dbReference>
<dbReference type="PROSITE" id="PS00178">
    <property type="entry name" value="AA_TRNA_LIGASE_I"/>
    <property type="match status" value="1"/>
</dbReference>
<evidence type="ECO:0000313" key="15">
    <source>
        <dbReference type="EMBL" id="RCV92795.1"/>
    </source>
</evidence>
<feature type="domain" description="Arginyl tRNA synthetase N-terminal" evidence="14">
    <location>
        <begin position="3"/>
        <end position="91"/>
    </location>
</feature>
<comment type="caution">
    <text evidence="15">The sequence shown here is derived from an EMBL/GenBank/DDBJ whole genome shotgun (WGS) entry which is preliminary data.</text>
</comment>
<dbReference type="SUPFAM" id="SSF55190">
    <property type="entry name" value="Arginyl-tRNA synthetase (ArgRS), N-terminal 'additional' domain"/>
    <property type="match status" value="1"/>
</dbReference>
<comment type="subunit">
    <text evidence="3 11">Monomer.</text>
</comment>
<comment type="similarity">
    <text evidence="2 11 12">Belongs to the class-I aminoacyl-tRNA synthetase family.</text>
</comment>
<name>A0A368U733_9GAMM</name>
<evidence type="ECO:0000256" key="3">
    <source>
        <dbReference type="ARBA" id="ARBA00011245"/>
    </source>
</evidence>
<dbReference type="SMART" id="SM00836">
    <property type="entry name" value="DALR_1"/>
    <property type="match status" value="1"/>
</dbReference>
<dbReference type="InterPro" id="IPR009080">
    <property type="entry name" value="tRNAsynth_Ia_anticodon-bd"/>
</dbReference>
<sequence>MKDTIISLLDGAIVTLKHQGVLPNDLQAVIKVDPTKDKAHGDYASNLALMLAKPAGKKPRELAEILIAALPQDAAVTKVEIAGPGFINFFAATTAAAQVVAQVLDCGDTFGRSLLGKGEKVQVEFVSANPTGPLHVGHGRGAAIGDCLCRLLEATGYDVTREFYYNDAGAQIRNLALSVQARAKGLGPEDASWPEDGYRGQYISDVAKDYLAGASVTADDRHVTAKGNPQDLDAIQEFAVAWLRREQDLDLKAFGVEFDVYFLESSLYDEGKVEETVKRLIENGHTYEDAGALWLRTTAFGDDKDRVMRKRDGGYTYFLPDVAYHLNKWQRGFKTVINEQGADHHSTVTRVRAGLQALEVGIPQGWPDYVLHQMVMVTRSGVEVKISKRAGSYVTVSDLIDEVGRDATRFFLAARRADSQLTFDIDLARSQSNDNPVYYIQYAHARVCSMLRKTQDAGQDFDHDLALANLALLESDQEKAVLNRLARFPEVVENAARNREPQQIAQYLLDLAGDFHTCYNAVKVMVEDDALRNARLSLGLATRQVLRNGLDLMGVSAPEEM</sequence>
<dbReference type="Pfam" id="PF00750">
    <property type="entry name" value="tRNA-synt_1d"/>
    <property type="match status" value="1"/>
</dbReference>
<dbReference type="SMART" id="SM01016">
    <property type="entry name" value="Arg_tRNA_synt_N"/>
    <property type="match status" value="1"/>
</dbReference>
<dbReference type="RefSeq" id="WP_114486081.1">
    <property type="nucleotide sequence ID" value="NZ_CBCSHM010000006.1"/>
</dbReference>
<evidence type="ECO:0000256" key="4">
    <source>
        <dbReference type="ARBA" id="ARBA00022490"/>
    </source>
</evidence>
<evidence type="ECO:0000256" key="6">
    <source>
        <dbReference type="ARBA" id="ARBA00022741"/>
    </source>
</evidence>
<dbReference type="PRINTS" id="PR01038">
    <property type="entry name" value="TRNASYNTHARG"/>
</dbReference>
<dbReference type="Pfam" id="PF05746">
    <property type="entry name" value="DALR_1"/>
    <property type="match status" value="1"/>
</dbReference>
<evidence type="ECO:0000256" key="11">
    <source>
        <dbReference type="HAMAP-Rule" id="MF_00123"/>
    </source>
</evidence>
<evidence type="ECO:0000256" key="8">
    <source>
        <dbReference type="ARBA" id="ARBA00022917"/>
    </source>
</evidence>
<dbReference type="GO" id="GO:0005737">
    <property type="term" value="C:cytoplasm"/>
    <property type="evidence" value="ECO:0007669"/>
    <property type="project" value="UniProtKB-SubCell"/>
</dbReference>
<evidence type="ECO:0000256" key="2">
    <source>
        <dbReference type="ARBA" id="ARBA00005594"/>
    </source>
</evidence>
<dbReference type="AlphaFoldDB" id="A0A368U733"/>
<feature type="short sequence motif" description="'HIGH' region" evidence="11">
    <location>
        <begin position="128"/>
        <end position="138"/>
    </location>
</feature>
<organism evidence="15 16">
    <name type="scientific">Vreelandella rituensis</name>
    <dbReference type="NCBI Taxonomy" id="2282306"/>
    <lineage>
        <taxon>Bacteria</taxon>
        <taxon>Pseudomonadati</taxon>
        <taxon>Pseudomonadota</taxon>
        <taxon>Gammaproteobacteria</taxon>
        <taxon>Oceanospirillales</taxon>
        <taxon>Halomonadaceae</taxon>
        <taxon>Vreelandella</taxon>
    </lineage>
</organism>
<dbReference type="InterPro" id="IPR014729">
    <property type="entry name" value="Rossmann-like_a/b/a_fold"/>
</dbReference>
<evidence type="ECO:0000259" key="13">
    <source>
        <dbReference type="SMART" id="SM00836"/>
    </source>
</evidence>
<dbReference type="NCBIfam" id="TIGR00456">
    <property type="entry name" value="argS"/>
    <property type="match status" value="1"/>
</dbReference>
<dbReference type="OrthoDB" id="9803211at2"/>
<keyword evidence="8 11" id="KW-0648">Protein biosynthesis</keyword>
<reference evidence="15 16" key="1">
    <citation type="submission" date="2018-07" db="EMBL/GenBank/DDBJ databases">
        <title>Halomonas rutogse sp. nov., isolated from Lake TangqianCo on Tibetan Plateau.</title>
        <authorList>
            <person name="Lu H."/>
            <person name="Xing P."/>
            <person name="Wu Q."/>
        </authorList>
    </citation>
    <scope>NUCLEOTIDE SEQUENCE [LARGE SCALE GENOMIC DNA]</scope>
    <source>
        <strain evidence="15 16">TQ8S</strain>
    </source>
</reference>
<evidence type="ECO:0000256" key="12">
    <source>
        <dbReference type="RuleBase" id="RU363038"/>
    </source>
</evidence>
<evidence type="ECO:0000256" key="10">
    <source>
        <dbReference type="ARBA" id="ARBA00049339"/>
    </source>
</evidence>
<dbReference type="FunFam" id="1.10.730.10:FF:000008">
    <property type="entry name" value="Arginine--tRNA ligase"/>
    <property type="match status" value="1"/>
</dbReference>
<dbReference type="PANTHER" id="PTHR11956">
    <property type="entry name" value="ARGINYL-TRNA SYNTHETASE"/>
    <property type="match status" value="1"/>
</dbReference>
<evidence type="ECO:0000313" key="16">
    <source>
        <dbReference type="Proteomes" id="UP000253204"/>
    </source>
</evidence>
<dbReference type="GO" id="GO:0005524">
    <property type="term" value="F:ATP binding"/>
    <property type="evidence" value="ECO:0007669"/>
    <property type="project" value="UniProtKB-UniRule"/>
</dbReference>
<dbReference type="Pfam" id="PF03485">
    <property type="entry name" value="Arg_tRNA_synt_N"/>
    <property type="match status" value="1"/>
</dbReference>
<keyword evidence="4 11" id="KW-0963">Cytoplasm</keyword>
<accession>A0A368U733</accession>
<keyword evidence="5 11" id="KW-0436">Ligase</keyword>
<keyword evidence="9 11" id="KW-0030">Aminoacyl-tRNA synthetase</keyword>
<evidence type="ECO:0000256" key="7">
    <source>
        <dbReference type="ARBA" id="ARBA00022840"/>
    </source>
</evidence>
<feature type="domain" description="DALR anticodon binding" evidence="13">
    <location>
        <begin position="440"/>
        <end position="561"/>
    </location>
</feature>
<dbReference type="EMBL" id="QPIJ01000009">
    <property type="protein sequence ID" value="RCV92795.1"/>
    <property type="molecule type" value="Genomic_DNA"/>
</dbReference>
<protein>
    <recommendedName>
        <fullName evidence="11">Arginine--tRNA ligase</fullName>
        <ecNumber evidence="11">6.1.1.19</ecNumber>
    </recommendedName>
    <alternativeName>
        <fullName evidence="11">Arginyl-tRNA synthetase</fullName>
        <shortName evidence="11">ArgRS</shortName>
    </alternativeName>
</protein>
<dbReference type="PANTHER" id="PTHR11956:SF5">
    <property type="entry name" value="ARGININE--TRNA LIGASE, CYTOPLASMIC"/>
    <property type="match status" value="1"/>
</dbReference>
<keyword evidence="7 11" id="KW-0067">ATP-binding</keyword>
<dbReference type="InterPro" id="IPR008909">
    <property type="entry name" value="DALR_anticod-bd"/>
</dbReference>
<comment type="catalytic activity">
    <reaction evidence="10 11">
        <text>tRNA(Arg) + L-arginine + ATP = L-arginyl-tRNA(Arg) + AMP + diphosphate</text>
        <dbReference type="Rhea" id="RHEA:20301"/>
        <dbReference type="Rhea" id="RHEA-COMP:9658"/>
        <dbReference type="Rhea" id="RHEA-COMP:9673"/>
        <dbReference type="ChEBI" id="CHEBI:30616"/>
        <dbReference type="ChEBI" id="CHEBI:32682"/>
        <dbReference type="ChEBI" id="CHEBI:33019"/>
        <dbReference type="ChEBI" id="CHEBI:78442"/>
        <dbReference type="ChEBI" id="CHEBI:78513"/>
        <dbReference type="ChEBI" id="CHEBI:456215"/>
        <dbReference type="EC" id="6.1.1.19"/>
    </reaction>
</comment>
<dbReference type="SUPFAM" id="SSF52374">
    <property type="entry name" value="Nucleotidylyl transferase"/>
    <property type="match status" value="1"/>
</dbReference>
<dbReference type="CDD" id="cd07956">
    <property type="entry name" value="Anticodon_Ia_Arg"/>
    <property type="match status" value="1"/>
</dbReference>
<dbReference type="Gene3D" id="3.40.50.620">
    <property type="entry name" value="HUPs"/>
    <property type="match status" value="1"/>
</dbReference>
<dbReference type="InterPro" id="IPR005148">
    <property type="entry name" value="Arg-tRNA-synth_N"/>
</dbReference>
<dbReference type="EC" id="6.1.1.19" evidence="11"/>
<gene>
    <name evidence="11" type="primary">argS</name>
    <name evidence="15" type="ORF">DU506_06265</name>
</gene>